<evidence type="ECO:0000313" key="2">
    <source>
        <dbReference type="EMBL" id="CAA7271184.1"/>
    </source>
</evidence>
<protein>
    <submittedName>
        <fullName evidence="2">Uncharacterized protein</fullName>
    </submittedName>
</protein>
<dbReference type="OrthoDB" id="3044731at2759"/>
<name>A0A8S0XTN5_CYCAE</name>
<keyword evidence="1" id="KW-0732">Signal</keyword>
<feature type="signal peptide" evidence="1">
    <location>
        <begin position="1"/>
        <end position="19"/>
    </location>
</feature>
<keyword evidence="3" id="KW-1185">Reference proteome</keyword>
<sequence length="324" mass="36140">MVQITSVVLAALLIAPSLAVPVINGQQLEAREDALAVREPSSEYDIGLELSERDLEDILERDPNFFKKAFKKIKKIATPANIGKVASFVVRDLEDVEFSERDLQELEELIERDPSFFKKAFKKIKKIAKPSLLGKAAGIAGNFIREDALTTLSERDIADLEELEELAARDPNFFKKAFKKIKKIATPGNIGKVASFVVREDELDMLAELAARDPSFFKKAFKKIKKIAKPSLLGKAAGLAGNFIREVDDFSEFSERELEGLQTLAELAARDPSFFKKAFKKIKKIAKPSLLGKAAGIAGNFIREDAGEVEDLLDREYEEFDELD</sequence>
<gene>
    <name evidence="2" type="ORF">AAE3_LOCUS13329</name>
</gene>
<comment type="caution">
    <text evidence="2">The sequence shown here is derived from an EMBL/GenBank/DDBJ whole genome shotgun (WGS) entry which is preliminary data.</text>
</comment>
<dbReference type="EMBL" id="CACVBS010000101">
    <property type="protein sequence ID" value="CAA7271184.1"/>
    <property type="molecule type" value="Genomic_DNA"/>
</dbReference>
<accession>A0A8S0XTN5</accession>
<dbReference type="Proteomes" id="UP000467700">
    <property type="component" value="Unassembled WGS sequence"/>
</dbReference>
<proteinExistence type="predicted"/>
<dbReference type="AlphaFoldDB" id="A0A8S0XTN5"/>
<evidence type="ECO:0000313" key="3">
    <source>
        <dbReference type="Proteomes" id="UP000467700"/>
    </source>
</evidence>
<reference evidence="2 3" key="1">
    <citation type="submission" date="2020-01" db="EMBL/GenBank/DDBJ databases">
        <authorList>
            <person name="Gupta K D."/>
        </authorList>
    </citation>
    <scope>NUCLEOTIDE SEQUENCE [LARGE SCALE GENOMIC DNA]</scope>
</reference>
<feature type="chain" id="PRO_5035812068" evidence="1">
    <location>
        <begin position="20"/>
        <end position="324"/>
    </location>
</feature>
<evidence type="ECO:0000256" key="1">
    <source>
        <dbReference type="SAM" id="SignalP"/>
    </source>
</evidence>
<organism evidence="2 3">
    <name type="scientific">Cyclocybe aegerita</name>
    <name type="common">Black poplar mushroom</name>
    <name type="synonym">Agrocybe aegerita</name>
    <dbReference type="NCBI Taxonomy" id="1973307"/>
    <lineage>
        <taxon>Eukaryota</taxon>
        <taxon>Fungi</taxon>
        <taxon>Dikarya</taxon>
        <taxon>Basidiomycota</taxon>
        <taxon>Agaricomycotina</taxon>
        <taxon>Agaricomycetes</taxon>
        <taxon>Agaricomycetidae</taxon>
        <taxon>Agaricales</taxon>
        <taxon>Agaricineae</taxon>
        <taxon>Bolbitiaceae</taxon>
        <taxon>Cyclocybe</taxon>
    </lineage>
</organism>